<dbReference type="Proteomes" id="UP000317940">
    <property type="component" value="Unassembled WGS sequence"/>
</dbReference>
<dbReference type="PANTHER" id="PTHR15394">
    <property type="entry name" value="SERINE HYDROLASE RBBP9"/>
    <property type="match status" value="1"/>
</dbReference>
<comment type="caution">
    <text evidence="1">The sequence shown here is derived from an EMBL/GenBank/DDBJ whole genome shotgun (WGS) entry which is preliminary data.</text>
</comment>
<dbReference type="EMBL" id="VIWT01000001">
    <property type="protein sequence ID" value="TWG00300.1"/>
    <property type="molecule type" value="Genomic_DNA"/>
</dbReference>
<dbReference type="InterPro" id="IPR029058">
    <property type="entry name" value="AB_hydrolase_fold"/>
</dbReference>
<accession>A0A561ULS3</accession>
<evidence type="ECO:0008006" key="3">
    <source>
        <dbReference type="Google" id="ProtNLM"/>
    </source>
</evidence>
<reference evidence="1 2" key="1">
    <citation type="submission" date="2019-06" db="EMBL/GenBank/DDBJ databases">
        <title>Sequencing the genomes of 1000 actinobacteria strains.</title>
        <authorList>
            <person name="Klenk H.-P."/>
        </authorList>
    </citation>
    <scope>NUCLEOTIDE SEQUENCE [LARGE SCALE GENOMIC DNA]</scope>
    <source>
        <strain evidence="1 2">DSM 44826</strain>
    </source>
</reference>
<keyword evidence="2" id="KW-1185">Reference proteome</keyword>
<dbReference type="SUPFAM" id="SSF53474">
    <property type="entry name" value="alpha/beta-Hydrolases"/>
    <property type="match status" value="1"/>
</dbReference>
<evidence type="ECO:0000313" key="2">
    <source>
        <dbReference type="Proteomes" id="UP000317940"/>
    </source>
</evidence>
<dbReference type="Pfam" id="PF06821">
    <property type="entry name" value="Ser_hydrolase"/>
    <property type="match status" value="1"/>
</dbReference>
<protein>
    <recommendedName>
        <fullName evidence="3">Alpha/beta hydrolase family protein</fullName>
    </recommendedName>
</protein>
<dbReference type="GO" id="GO:0016787">
    <property type="term" value="F:hydrolase activity"/>
    <property type="evidence" value="ECO:0007669"/>
    <property type="project" value="InterPro"/>
</dbReference>
<evidence type="ECO:0000313" key="1">
    <source>
        <dbReference type="EMBL" id="TWG00300.1"/>
    </source>
</evidence>
<sequence>MSTVIVSHAITTTPDDLWYPHLKADLTADGRQVLVPALPDPNSPQPAAWAAGITGLTAAVEPAETVLVGHSLGGVNLLRVLQQHDTERRGAFAGVVLVATMAHEVGYDPLKEFFDGDFDWQRIRAAAGRVRILVAADDPVLVPEPFEHVRTFVTELGATAVVLPEGGHLPNWSPGALPEVTVPQVTALVREILAEAEAATIETS</sequence>
<dbReference type="AlphaFoldDB" id="A0A561ULS3"/>
<gene>
    <name evidence="1" type="ORF">FHX73_114174</name>
</gene>
<dbReference type="RefSeq" id="WP_145906421.1">
    <property type="nucleotide sequence ID" value="NZ_BAAAMZ010000014.1"/>
</dbReference>
<dbReference type="PANTHER" id="PTHR15394:SF3">
    <property type="entry name" value="SERINE HYDROLASE RBBP9"/>
    <property type="match status" value="1"/>
</dbReference>
<dbReference type="InterPro" id="IPR010662">
    <property type="entry name" value="RBBP9/YdeN"/>
</dbReference>
<organism evidence="1 2">
    <name type="scientific">Kitasatospora viridis</name>
    <dbReference type="NCBI Taxonomy" id="281105"/>
    <lineage>
        <taxon>Bacteria</taxon>
        <taxon>Bacillati</taxon>
        <taxon>Actinomycetota</taxon>
        <taxon>Actinomycetes</taxon>
        <taxon>Kitasatosporales</taxon>
        <taxon>Streptomycetaceae</taxon>
        <taxon>Kitasatospora</taxon>
    </lineage>
</organism>
<name>A0A561ULS3_9ACTN</name>
<dbReference type="Gene3D" id="3.40.50.1820">
    <property type="entry name" value="alpha/beta hydrolase"/>
    <property type="match status" value="1"/>
</dbReference>
<proteinExistence type="predicted"/>
<dbReference type="OrthoDB" id="9804993at2"/>